<dbReference type="EMBL" id="KZ107847">
    <property type="protein sequence ID" value="OSS48118.1"/>
    <property type="molecule type" value="Genomic_DNA"/>
</dbReference>
<evidence type="ECO:0000313" key="4">
    <source>
        <dbReference type="EMBL" id="OSS48118.1"/>
    </source>
</evidence>
<sequence>MRSILLALSRLPHTIVKASRAAKQDPFVRHVCRTRTAAVGRHDSTSPLHTHGQPPLNAMNNNFNPWAHPFTPNYGYPAQPSDPRRNRNQSQNTMQGYMPPASASASAASAPWYANHGQPQNYYPNSGQADNTAAMQQQLQAQAYYYQWAQSYGYTQGFTPIPPPQPALGQTPQQNFPFFAPSFAAIRGGSDQDLQASTPLSDDEPLQVIADGPAKLREEHPTLAPTGRSRERKIMLPAPAPTEAYMMQAAEEPSIVKLSGRILVILDLNGTLLYRPSRNNTKMIARPFLAPFLRYLFSNFAVMVWSSARPQNVAALVDQSLEDDLKKSLVAQWARGHFNLKPEHYNANVQVYKNLDLVWSTDEIQKQHPDYETGGRFGQHNTVLIDDTILKASAQPHNLLQISEFSATPRQMQEDNLRDVAGYLDVLRTQQDVSKFIKREPFQHNSEKWTYVWPEGTLAQGTSYEGGELQTKVSIQSPSKKKAKKAKKNKKAKKREAAARASQATGSGSLQWAPSDDSGSDEENEGGVRLS</sequence>
<keyword evidence="1" id="KW-0653">Protein transport</keyword>
<dbReference type="InterPro" id="IPR023214">
    <property type="entry name" value="HAD_sf"/>
</dbReference>
<comment type="subcellular location">
    <subcellularLocation>
        <location evidence="1">Mitochondrion inner membrane</location>
        <topology evidence="1">Single-pass membrane protein</topology>
    </subcellularLocation>
</comment>
<dbReference type="GO" id="GO:0005744">
    <property type="term" value="C:TIM23 mitochondrial import inner membrane translocase complex"/>
    <property type="evidence" value="ECO:0007669"/>
    <property type="project" value="UniProtKB-UniRule"/>
</dbReference>
<feature type="region of interest" description="Disordered" evidence="2">
    <location>
        <begin position="472"/>
        <end position="531"/>
    </location>
</feature>
<evidence type="ECO:0000313" key="5">
    <source>
        <dbReference type="Proteomes" id="UP000193240"/>
    </source>
</evidence>
<keyword evidence="1" id="KW-0813">Transport</keyword>
<dbReference type="Proteomes" id="UP000193240">
    <property type="component" value="Unassembled WGS sequence"/>
</dbReference>
<keyword evidence="5" id="KW-1185">Reference proteome</keyword>
<keyword evidence="1" id="KW-0496">Mitochondrion</keyword>
<gene>
    <name evidence="4" type="ORF">B5807_06533</name>
</gene>
<dbReference type="InterPro" id="IPR050365">
    <property type="entry name" value="TIM50"/>
</dbReference>
<accession>A0A1Y2LYQ7</accession>
<evidence type="ECO:0000256" key="2">
    <source>
        <dbReference type="SAM" id="MobiDB-lite"/>
    </source>
</evidence>
<name>A0A1Y2LYQ7_EPING</name>
<feature type="compositionally biased region" description="Polar residues" evidence="2">
    <location>
        <begin position="502"/>
        <end position="512"/>
    </location>
</feature>
<dbReference type="PROSITE" id="PS50969">
    <property type="entry name" value="FCP1"/>
    <property type="match status" value="1"/>
</dbReference>
<dbReference type="STRING" id="105696.A0A1Y2LYQ7"/>
<dbReference type="GO" id="GO:0015031">
    <property type="term" value="P:protein transport"/>
    <property type="evidence" value="ECO:0007669"/>
    <property type="project" value="UniProtKB-KW"/>
</dbReference>
<comment type="similarity">
    <text evidence="1">Belongs to the TIM50 family.</text>
</comment>
<feature type="domain" description="FCP1 homology" evidence="3">
    <location>
        <begin position="257"/>
        <end position="427"/>
    </location>
</feature>
<organism evidence="4 5">
    <name type="scientific">Epicoccum nigrum</name>
    <name type="common">Soil fungus</name>
    <name type="synonym">Epicoccum purpurascens</name>
    <dbReference type="NCBI Taxonomy" id="105696"/>
    <lineage>
        <taxon>Eukaryota</taxon>
        <taxon>Fungi</taxon>
        <taxon>Dikarya</taxon>
        <taxon>Ascomycota</taxon>
        <taxon>Pezizomycotina</taxon>
        <taxon>Dothideomycetes</taxon>
        <taxon>Pleosporomycetidae</taxon>
        <taxon>Pleosporales</taxon>
        <taxon>Pleosporineae</taxon>
        <taxon>Didymellaceae</taxon>
        <taxon>Epicoccum</taxon>
    </lineage>
</organism>
<dbReference type="InParanoid" id="A0A1Y2LYQ7"/>
<feature type="compositionally biased region" description="Basic residues" evidence="2">
    <location>
        <begin position="479"/>
        <end position="494"/>
    </location>
</feature>
<dbReference type="InterPro" id="IPR004274">
    <property type="entry name" value="FCP1_dom"/>
</dbReference>
<keyword evidence="1" id="KW-0811">Translocation</keyword>
<evidence type="ECO:0000256" key="1">
    <source>
        <dbReference type="RuleBase" id="RU365079"/>
    </source>
</evidence>
<feature type="region of interest" description="Disordered" evidence="2">
    <location>
        <begin position="70"/>
        <end position="103"/>
    </location>
</feature>
<evidence type="ECO:0000259" key="3">
    <source>
        <dbReference type="PROSITE" id="PS50969"/>
    </source>
</evidence>
<comment type="function">
    <text evidence="1">Essential component of the TIM23 complex, a complex that mediates the translocation of transit peptide-containing proteins across the mitochondrial inner membrane.</text>
</comment>
<dbReference type="InterPro" id="IPR036412">
    <property type="entry name" value="HAD-like_sf"/>
</dbReference>
<dbReference type="AlphaFoldDB" id="A0A1Y2LYQ7"/>
<keyword evidence="1" id="KW-0809">Transit peptide</keyword>
<dbReference type="Pfam" id="PF03031">
    <property type="entry name" value="NIF"/>
    <property type="match status" value="1"/>
</dbReference>
<protein>
    <recommendedName>
        <fullName evidence="1">Mitochondrial import inner membrane translocase subunit TIM50</fullName>
    </recommendedName>
</protein>
<dbReference type="SMART" id="SM00577">
    <property type="entry name" value="CPDc"/>
    <property type="match status" value="1"/>
</dbReference>
<dbReference type="SUPFAM" id="SSF56784">
    <property type="entry name" value="HAD-like"/>
    <property type="match status" value="1"/>
</dbReference>
<dbReference type="PANTHER" id="PTHR12210">
    <property type="entry name" value="DULLARD PROTEIN PHOSPHATASE"/>
    <property type="match status" value="1"/>
</dbReference>
<dbReference type="Gene3D" id="3.40.50.1000">
    <property type="entry name" value="HAD superfamily/HAD-like"/>
    <property type="match status" value="1"/>
</dbReference>
<reference evidence="4 5" key="1">
    <citation type="journal article" date="2017" name="Genome Announc.">
        <title>Genome sequence of the saprophytic ascomycete Epicoccum nigrum ICMP 19927 strain isolated from New Zealand.</title>
        <authorList>
            <person name="Fokin M."/>
            <person name="Fleetwood D."/>
            <person name="Weir B.S."/>
            <person name="Villas-Boas S.G."/>
        </authorList>
    </citation>
    <scope>NUCLEOTIDE SEQUENCE [LARGE SCALE GENOMIC DNA]</scope>
    <source>
        <strain evidence="4 5">ICMP 19927</strain>
    </source>
</reference>
<comment type="subunit">
    <text evidence="1">Component of the TIM23 complex.</text>
</comment>
<proteinExistence type="inferred from homology"/>